<sequence length="618" mass="66743">MSGTFIQDAAGTQPQDPVLRVENEQETTQRLLIMLLIFVVSLTAVSFPTVTATFRAIRVPSIVFFIGKHFGTGVILSTAFVHLLQDSFKALQKPIVNERWKIGDFTGLIVLISLLIIFLVEYISTAFVERLQSYPSAPSTPTESVVPSPAESIQMEFDGPLPSRPAILVQSPPGSSAAWIDGLPTPRSDLPLGGASQPLALPTPSPTNEPAQPPLPPSPHPSHSHSHSLPHSRSHSPTLTSEREPLRDERNFDYGATLPRAKHTHAHSHTHAHDDVSDSFFSGGHHRHEPRGAHASHHARVSRWRFLGITFPWYNGSGAAVVVGQETGDADADVEDGHRHAYSGSHAHNDAHKPPSSKGTPPPPPRQPSLHAHHHGHGRSGSRKGASPSLRSHRSHSHGHGHGHGHLDMEQWMSDMDGDNVAPRHVHVHAPDEELGLDGSGDEVTKVGRRRQVIGILVLQLGIMIHSLVIGLTLSISRGSEFTSLVIAIVFHQLFEGLSLGIRIAGLPSSHHEHGMHHFPGHTLKPLLAFTFATTTPLGIGLGLLTLHGHTRGPHLILAQGVMSAISAGMLIYAACVEMLAGDFVMDAHLWRSSVRRQVLALVSLFMGVIAMAAIGLD</sequence>
<keyword evidence="8" id="KW-1185">Reference proteome</keyword>
<protein>
    <submittedName>
        <fullName evidence="7">Transporter</fullName>
    </submittedName>
</protein>
<keyword evidence="2 6" id="KW-0812">Transmembrane</keyword>
<dbReference type="PANTHER" id="PTHR11040">
    <property type="entry name" value="ZINC/IRON TRANSPORTER"/>
    <property type="match status" value="1"/>
</dbReference>
<feature type="transmembrane region" description="Helical" evidence="6">
    <location>
        <begin position="557"/>
        <end position="577"/>
    </location>
</feature>
<feature type="compositionally biased region" description="Basic residues" evidence="5">
    <location>
        <begin position="222"/>
        <end position="234"/>
    </location>
</feature>
<feature type="transmembrane region" description="Helical" evidence="6">
    <location>
        <begin position="482"/>
        <end position="506"/>
    </location>
</feature>
<dbReference type="PANTHER" id="PTHR11040:SF44">
    <property type="entry name" value="PROTEIN ZNTC-RELATED"/>
    <property type="match status" value="1"/>
</dbReference>
<feature type="transmembrane region" description="Helical" evidence="6">
    <location>
        <begin position="598"/>
        <end position="617"/>
    </location>
</feature>
<feature type="compositionally biased region" description="Low complexity" evidence="5">
    <location>
        <begin position="135"/>
        <end position="150"/>
    </location>
</feature>
<feature type="region of interest" description="Disordered" evidence="5">
    <location>
        <begin position="134"/>
        <end position="157"/>
    </location>
</feature>
<dbReference type="GO" id="GO:0005886">
    <property type="term" value="C:plasma membrane"/>
    <property type="evidence" value="ECO:0007669"/>
    <property type="project" value="TreeGrafter"/>
</dbReference>
<feature type="transmembrane region" description="Helical" evidence="6">
    <location>
        <begin position="62"/>
        <end position="85"/>
    </location>
</feature>
<dbReference type="AlphaFoldDB" id="A0A2G8SLA4"/>
<feature type="transmembrane region" description="Helical" evidence="6">
    <location>
        <begin position="31"/>
        <end position="50"/>
    </location>
</feature>
<dbReference type="GO" id="GO:0005385">
    <property type="term" value="F:zinc ion transmembrane transporter activity"/>
    <property type="evidence" value="ECO:0007669"/>
    <property type="project" value="TreeGrafter"/>
</dbReference>
<feature type="region of interest" description="Disordered" evidence="5">
    <location>
        <begin position="262"/>
        <end position="299"/>
    </location>
</feature>
<reference evidence="7 8" key="1">
    <citation type="journal article" date="2015" name="Sci. Rep.">
        <title>Chromosome-level genome map provides insights into diverse defense mechanisms in the medicinal fungus Ganoderma sinense.</title>
        <authorList>
            <person name="Zhu Y."/>
            <person name="Xu J."/>
            <person name="Sun C."/>
            <person name="Zhou S."/>
            <person name="Xu H."/>
            <person name="Nelson D.R."/>
            <person name="Qian J."/>
            <person name="Song J."/>
            <person name="Luo H."/>
            <person name="Xiang L."/>
            <person name="Li Y."/>
            <person name="Xu Z."/>
            <person name="Ji A."/>
            <person name="Wang L."/>
            <person name="Lu S."/>
            <person name="Hayward A."/>
            <person name="Sun W."/>
            <person name="Li X."/>
            <person name="Schwartz D.C."/>
            <person name="Wang Y."/>
            <person name="Chen S."/>
        </authorList>
    </citation>
    <scope>NUCLEOTIDE SEQUENCE [LARGE SCALE GENOMIC DNA]</scope>
    <source>
        <strain evidence="7 8">ZZ0214-1</strain>
    </source>
</reference>
<feature type="transmembrane region" description="Helical" evidence="6">
    <location>
        <begin position="453"/>
        <end position="476"/>
    </location>
</feature>
<feature type="region of interest" description="Disordered" evidence="5">
    <location>
        <begin position="178"/>
        <end position="247"/>
    </location>
</feature>
<evidence type="ECO:0000256" key="5">
    <source>
        <dbReference type="SAM" id="MobiDB-lite"/>
    </source>
</evidence>
<comment type="caution">
    <text evidence="7">The sequence shown here is derived from an EMBL/GenBank/DDBJ whole genome shotgun (WGS) entry which is preliminary data.</text>
</comment>
<feature type="compositionally biased region" description="Pro residues" evidence="5">
    <location>
        <begin position="201"/>
        <end position="220"/>
    </location>
</feature>
<feature type="transmembrane region" description="Helical" evidence="6">
    <location>
        <begin position="105"/>
        <end position="123"/>
    </location>
</feature>
<evidence type="ECO:0000313" key="8">
    <source>
        <dbReference type="Proteomes" id="UP000230002"/>
    </source>
</evidence>
<dbReference type="Proteomes" id="UP000230002">
    <property type="component" value="Unassembled WGS sequence"/>
</dbReference>
<feature type="compositionally biased region" description="Basic residues" evidence="5">
    <location>
        <begin position="391"/>
        <end position="404"/>
    </location>
</feature>
<dbReference type="STRING" id="1077348.A0A2G8SLA4"/>
<dbReference type="EMBL" id="AYKW01000005">
    <property type="protein sequence ID" value="PIL34358.1"/>
    <property type="molecule type" value="Genomic_DNA"/>
</dbReference>
<organism evidence="7 8">
    <name type="scientific">Ganoderma sinense ZZ0214-1</name>
    <dbReference type="NCBI Taxonomy" id="1077348"/>
    <lineage>
        <taxon>Eukaryota</taxon>
        <taxon>Fungi</taxon>
        <taxon>Dikarya</taxon>
        <taxon>Basidiomycota</taxon>
        <taxon>Agaricomycotina</taxon>
        <taxon>Agaricomycetes</taxon>
        <taxon>Polyporales</taxon>
        <taxon>Polyporaceae</taxon>
        <taxon>Ganoderma</taxon>
    </lineage>
</organism>
<evidence type="ECO:0000256" key="4">
    <source>
        <dbReference type="ARBA" id="ARBA00023136"/>
    </source>
</evidence>
<keyword evidence="3 6" id="KW-1133">Transmembrane helix</keyword>
<comment type="subcellular location">
    <subcellularLocation>
        <location evidence="1">Membrane</location>
        <topology evidence="1">Multi-pass membrane protein</topology>
    </subcellularLocation>
</comment>
<name>A0A2G8SLA4_9APHY</name>
<accession>A0A2G8SLA4</accession>
<gene>
    <name evidence="7" type="ORF">GSI_03133</name>
</gene>
<dbReference type="Pfam" id="PF02535">
    <property type="entry name" value="Zip"/>
    <property type="match status" value="1"/>
</dbReference>
<dbReference type="OrthoDB" id="448280at2759"/>
<evidence type="ECO:0000256" key="2">
    <source>
        <dbReference type="ARBA" id="ARBA00022692"/>
    </source>
</evidence>
<evidence type="ECO:0000313" key="7">
    <source>
        <dbReference type="EMBL" id="PIL34358.1"/>
    </source>
</evidence>
<dbReference type="InterPro" id="IPR003689">
    <property type="entry name" value="ZIP"/>
</dbReference>
<keyword evidence="4 6" id="KW-0472">Membrane</keyword>
<evidence type="ECO:0000256" key="6">
    <source>
        <dbReference type="SAM" id="Phobius"/>
    </source>
</evidence>
<evidence type="ECO:0000256" key="1">
    <source>
        <dbReference type="ARBA" id="ARBA00004141"/>
    </source>
</evidence>
<evidence type="ECO:0000256" key="3">
    <source>
        <dbReference type="ARBA" id="ARBA00022989"/>
    </source>
</evidence>
<proteinExistence type="predicted"/>
<feature type="compositionally biased region" description="Basic residues" evidence="5">
    <location>
        <begin position="284"/>
        <end position="299"/>
    </location>
</feature>
<feature type="region of interest" description="Disordered" evidence="5">
    <location>
        <begin position="331"/>
        <end position="410"/>
    </location>
</feature>
<feature type="transmembrane region" description="Helical" evidence="6">
    <location>
        <begin position="527"/>
        <end position="545"/>
    </location>
</feature>
<feature type="compositionally biased region" description="Basic residues" evidence="5">
    <location>
        <begin position="371"/>
        <end position="382"/>
    </location>
</feature>